<dbReference type="EMBL" id="BART01029757">
    <property type="protein sequence ID" value="GAH10433.1"/>
    <property type="molecule type" value="Genomic_DNA"/>
</dbReference>
<dbReference type="InterPro" id="IPR023867">
    <property type="entry name" value="Sulphatase_maturase_rSAM"/>
</dbReference>
<dbReference type="SUPFAM" id="SSF102114">
    <property type="entry name" value="Radical SAM enzymes"/>
    <property type="match status" value="1"/>
</dbReference>
<dbReference type="Gene3D" id="3.20.20.70">
    <property type="entry name" value="Aldolase class I"/>
    <property type="match status" value="1"/>
</dbReference>
<dbReference type="InterPro" id="IPR058240">
    <property type="entry name" value="rSAM_sf"/>
</dbReference>
<dbReference type="PANTHER" id="PTHR43273:SF8">
    <property type="entry name" value="RADICAL SAM DOMAIN PROTEIN"/>
    <property type="match status" value="1"/>
</dbReference>
<evidence type="ECO:0008006" key="2">
    <source>
        <dbReference type="Google" id="ProtNLM"/>
    </source>
</evidence>
<dbReference type="GO" id="GO:0016491">
    <property type="term" value="F:oxidoreductase activity"/>
    <property type="evidence" value="ECO:0007669"/>
    <property type="project" value="InterPro"/>
</dbReference>
<accession>X1EP55</accession>
<reference evidence="1" key="1">
    <citation type="journal article" date="2014" name="Front. Microbiol.">
        <title>High frequency of phylogenetically diverse reductive dehalogenase-homologous genes in deep subseafloor sedimentary metagenomes.</title>
        <authorList>
            <person name="Kawai M."/>
            <person name="Futagami T."/>
            <person name="Toyoda A."/>
            <person name="Takaki Y."/>
            <person name="Nishi S."/>
            <person name="Hori S."/>
            <person name="Arai W."/>
            <person name="Tsubouchi T."/>
            <person name="Morono Y."/>
            <person name="Uchiyama I."/>
            <person name="Ito T."/>
            <person name="Fujiyama A."/>
            <person name="Inagaki F."/>
            <person name="Takami H."/>
        </authorList>
    </citation>
    <scope>NUCLEOTIDE SEQUENCE</scope>
    <source>
        <strain evidence="1">Expedition CK06-06</strain>
    </source>
</reference>
<name>X1EP55_9ZZZZ</name>
<gene>
    <name evidence="1" type="ORF">S01H4_52142</name>
</gene>
<comment type="caution">
    <text evidence="1">The sequence shown here is derived from an EMBL/GenBank/DDBJ whole genome shotgun (WGS) entry which is preliminary data.</text>
</comment>
<sequence length="181" mass="20575">MGGEPFLYPFLEDAVELFKKVTITTNGLFLASDSPRVSRWIELFKTKKGTGKDGKEEKTLSIQLSIEGNQIETDAVRGQGVWNKVMDAAKLLKKNRISCYFRCTYHEGNLPTIPWLIDNIAHPLDIPLVLFPQIGVSPLTADQQIWLFNLIIEKNTKYKSHNLIDQPHFMQWLGEKGRCGA</sequence>
<proteinExistence type="predicted"/>
<dbReference type="AlphaFoldDB" id="X1EP55"/>
<evidence type="ECO:0000313" key="1">
    <source>
        <dbReference type="EMBL" id="GAH10433.1"/>
    </source>
</evidence>
<feature type="non-terminal residue" evidence="1">
    <location>
        <position position="181"/>
    </location>
</feature>
<protein>
    <recommendedName>
        <fullName evidence="2">Radical SAM core domain-containing protein</fullName>
    </recommendedName>
</protein>
<dbReference type="PANTHER" id="PTHR43273">
    <property type="entry name" value="ANAEROBIC SULFATASE-MATURATING ENZYME HOMOLOG ASLB-RELATED"/>
    <property type="match status" value="1"/>
</dbReference>
<dbReference type="InterPro" id="IPR013785">
    <property type="entry name" value="Aldolase_TIM"/>
</dbReference>
<organism evidence="1">
    <name type="scientific">marine sediment metagenome</name>
    <dbReference type="NCBI Taxonomy" id="412755"/>
    <lineage>
        <taxon>unclassified sequences</taxon>
        <taxon>metagenomes</taxon>
        <taxon>ecological metagenomes</taxon>
    </lineage>
</organism>